<keyword evidence="1" id="KW-1133">Transmembrane helix</keyword>
<keyword evidence="3" id="KW-1185">Reference proteome</keyword>
<dbReference type="EMBL" id="CP144692">
    <property type="protein sequence ID" value="WVY99158.1"/>
    <property type="molecule type" value="Genomic_DNA"/>
</dbReference>
<evidence type="ECO:0000313" key="3">
    <source>
        <dbReference type="Proteomes" id="UP001374535"/>
    </source>
</evidence>
<feature type="transmembrane region" description="Helical" evidence="1">
    <location>
        <begin position="24"/>
        <end position="41"/>
    </location>
</feature>
<sequence>MRQGSVKMNGFRHYVCYFKRKNSNYFFTATILPFGVVLFPCRRFKKKSLFKIGTHLVTHLHNPSFSDHSYVPLSPNTFHSNRVTRPTVGNKNMYSLSKLQTLTLNNGLGNGIVGGAEKESKQCNEIVCAWPKKKKKKRNSMGDGG</sequence>
<protein>
    <submittedName>
        <fullName evidence="2">Uncharacterized protein</fullName>
    </submittedName>
</protein>
<organism evidence="2 3">
    <name type="scientific">Vigna mungo</name>
    <name type="common">Black gram</name>
    <name type="synonym">Phaseolus mungo</name>
    <dbReference type="NCBI Taxonomy" id="3915"/>
    <lineage>
        <taxon>Eukaryota</taxon>
        <taxon>Viridiplantae</taxon>
        <taxon>Streptophyta</taxon>
        <taxon>Embryophyta</taxon>
        <taxon>Tracheophyta</taxon>
        <taxon>Spermatophyta</taxon>
        <taxon>Magnoliopsida</taxon>
        <taxon>eudicotyledons</taxon>
        <taxon>Gunneridae</taxon>
        <taxon>Pentapetalae</taxon>
        <taxon>rosids</taxon>
        <taxon>fabids</taxon>
        <taxon>Fabales</taxon>
        <taxon>Fabaceae</taxon>
        <taxon>Papilionoideae</taxon>
        <taxon>50 kb inversion clade</taxon>
        <taxon>NPAAA clade</taxon>
        <taxon>indigoferoid/millettioid clade</taxon>
        <taxon>Phaseoleae</taxon>
        <taxon>Vigna</taxon>
    </lineage>
</organism>
<gene>
    <name evidence="2" type="ORF">V8G54_031309</name>
</gene>
<evidence type="ECO:0000313" key="2">
    <source>
        <dbReference type="EMBL" id="WVY99158.1"/>
    </source>
</evidence>
<reference evidence="2 3" key="1">
    <citation type="journal article" date="2023" name="Life. Sci Alliance">
        <title>Evolutionary insights into 3D genome organization and epigenetic landscape of Vigna mungo.</title>
        <authorList>
            <person name="Junaid A."/>
            <person name="Singh B."/>
            <person name="Bhatia S."/>
        </authorList>
    </citation>
    <scope>NUCLEOTIDE SEQUENCE [LARGE SCALE GENOMIC DNA]</scope>
    <source>
        <strain evidence="2">Urdbean</strain>
    </source>
</reference>
<keyword evidence="1" id="KW-0472">Membrane</keyword>
<proteinExistence type="predicted"/>
<keyword evidence="1" id="KW-0812">Transmembrane</keyword>
<name>A0AAQ3MXY6_VIGMU</name>
<dbReference type="Proteomes" id="UP001374535">
    <property type="component" value="Chromosome 9"/>
</dbReference>
<evidence type="ECO:0000256" key="1">
    <source>
        <dbReference type="SAM" id="Phobius"/>
    </source>
</evidence>
<accession>A0AAQ3MXY6</accession>
<dbReference type="AlphaFoldDB" id="A0AAQ3MXY6"/>